<dbReference type="InterPro" id="IPR050804">
    <property type="entry name" value="MCC"/>
</dbReference>
<sequence length="133" mass="15268">MGKQFNKKITWVIKNFSSLKSEKFYSDRFVVDGCKCCTCRYLCAYPKGSNNDHLSLFLVVDNHGSLPIGWKRHAKYTFTVLNQLSKKLSRKHGEYDTKHVSAKEVDKEINMFSGCSFHLIVTDIPSTSMVYIS</sequence>
<dbReference type="InterPro" id="IPR008974">
    <property type="entry name" value="TRAF-like"/>
</dbReference>
<gene>
    <name evidence="3" type="ORF">DY000_02061702</name>
</gene>
<evidence type="ECO:0000259" key="2">
    <source>
        <dbReference type="PROSITE" id="PS50144"/>
    </source>
</evidence>
<dbReference type="PANTHER" id="PTHR46236">
    <property type="entry name" value="TRAF-LIKE SUPERFAMILY PROTEIN"/>
    <property type="match status" value="1"/>
</dbReference>
<dbReference type="SUPFAM" id="SSF49599">
    <property type="entry name" value="TRAF domain-like"/>
    <property type="match status" value="1"/>
</dbReference>
<dbReference type="InterPro" id="IPR002083">
    <property type="entry name" value="MATH/TRAF_dom"/>
</dbReference>
<dbReference type="PANTHER" id="PTHR46236:SF35">
    <property type="entry name" value="MATH DOMAIN-CONTAINING PROTEIN"/>
    <property type="match status" value="1"/>
</dbReference>
<evidence type="ECO:0000313" key="3">
    <source>
        <dbReference type="EMBL" id="KAF3517951.1"/>
    </source>
</evidence>
<keyword evidence="4" id="KW-1185">Reference proteome</keyword>
<accession>A0ABQ7AUV1</accession>
<evidence type="ECO:0000313" key="4">
    <source>
        <dbReference type="Proteomes" id="UP000266723"/>
    </source>
</evidence>
<feature type="domain" description="MATH" evidence="2">
    <location>
        <begin position="6"/>
        <end position="133"/>
    </location>
</feature>
<comment type="caution">
    <text evidence="3">The sequence shown here is derived from an EMBL/GenBank/DDBJ whole genome shotgun (WGS) entry which is preliminary data.</text>
</comment>
<evidence type="ECO:0000256" key="1">
    <source>
        <dbReference type="ARBA" id="ARBA00023054"/>
    </source>
</evidence>
<name>A0ABQ7AUV1_BRACR</name>
<dbReference type="Proteomes" id="UP000266723">
    <property type="component" value="Unassembled WGS sequence"/>
</dbReference>
<dbReference type="CDD" id="cd00121">
    <property type="entry name" value="MATH"/>
    <property type="match status" value="1"/>
</dbReference>
<keyword evidence="1" id="KW-0175">Coiled coil</keyword>
<dbReference type="Pfam" id="PF22486">
    <property type="entry name" value="MATH_2"/>
    <property type="match status" value="1"/>
</dbReference>
<dbReference type="EMBL" id="QGKV02001556">
    <property type="protein sequence ID" value="KAF3517951.1"/>
    <property type="molecule type" value="Genomic_DNA"/>
</dbReference>
<organism evidence="3 4">
    <name type="scientific">Brassica cretica</name>
    <name type="common">Mustard</name>
    <dbReference type="NCBI Taxonomy" id="69181"/>
    <lineage>
        <taxon>Eukaryota</taxon>
        <taxon>Viridiplantae</taxon>
        <taxon>Streptophyta</taxon>
        <taxon>Embryophyta</taxon>
        <taxon>Tracheophyta</taxon>
        <taxon>Spermatophyta</taxon>
        <taxon>Magnoliopsida</taxon>
        <taxon>eudicotyledons</taxon>
        <taxon>Gunneridae</taxon>
        <taxon>Pentapetalae</taxon>
        <taxon>rosids</taxon>
        <taxon>malvids</taxon>
        <taxon>Brassicales</taxon>
        <taxon>Brassicaceae</taxon>
        <taxon>Brassiceae</taxon>
        <taxon>Brassica</taxon>
    </lineage>
</organism>
<dbReference type="PROSITE" id="PS50144">
    <property type="entry name" value="MATH"/>
    <property type="match status" value="1"/>
</dbReference>
<dbReference type="Gene3D" id="2.60.210.10">
    <property type="entry name" value="Apoptosis, Tumor Necrosis Factor Receptor Associated Protein 2, Chain A"/>
    <property type="match status" value="1"/>
</dbReference>
<proteinExistence type="predicted"/>
<protein>
    <recommendedName>
        <fullName evidence="2">MATH domain-containing protein</fullName>
    </recommendedName>
</protein>
<reference evidence="3 4" key="1">
    <citation type="journal article" date="2020" name="BMC Genomics">
        <title>Intraspecific diversification of the crop wild relative Brassica cretica Lam. using demographic model selection.</title>
        <authorList>
            <person name="Kioukis A."/>
            <person name="Michalopoulou V.A."/>
            <person name="Briers L."/>
            <person name="Pirintsos S."/>
            <person name="Studholme D.J."/>
            <person name="Pavlidis P."/>
            <person name="Sarris P.F."/>
        </authorList>
    </citation>
    <scope>NUCLEOTIDE SEQUENCE [LARGE SCALE GENOMIC DNA]</scope>
    <source>
        <strain evidence="4">cv. PFS-1207/04</strain>
    </source>
</reference>
<dbReference type="SMART" id="SM00061">
    <property type="entry name" value="MATH"/>
    <property type="match status" value="1"/>
</dbReference>